<feature type="transmembrane region" description="Helical" evidence="5">
    <location>
        <begin position="206"/>
        <end position="222"/>
    </location>
</feature>
<feature type="transmembrane region" description="Helical" evidence="5">
    <location>
        <begin position="156"/>
        <end position="178"/>
    </location>
</feature>
<keyword evidence="3 5" id="KW-1133">Transmembrane helix</keyword>
<keyword evidence="2 5" id="KW-0812">Transmembrane</keyword>
<keyword evidence="7" id="KW-0436">Ligase</keyword>
<organism evidence="7 8">
    <name type="scientific">Arcicella aquatica</name>
    <dbReference type="NCBI Taxonomy" id="217141"/>
    <lineage>
        <taxon>Bacteria</taxon>
        <taxon>Pseudomonadati</taxon>
        <taxon>Bacteroidota</taxon>
        <taxon>Cytophagia</taxon>
        <taxon>Cytophagales</taxon>
        <taxon>Flectobacillaceae</taxon>
        <taxon>Arcicella</taxon>
    </lineage>
</organism>
<dbReference type="PANTHER" id="PTHR37422:SF13">
    <property type="entry name" value="LIPOPOLYSACCHARIDE BIOSYNTHESIS PROTEIN PA4999-RELATED"/>
    <property type="match status" value="1"/>
</dbReference>
<gene>
    <name evidence="7" type="ORF">VB264_08080</name>
</gene>
<dbReference type="RefSeq" id="WP_323248324.1">
    <property type="nucleotide sequence ID" value="NZ_JAYFUL010000009.1"/>
</dbReference>
<feature type="transmembrane region" description="Helical" evidence="5">
    <location>
        <begin position="362"/>
        <end position="380"/>
    </location>
</feature>
<evidence type="ECO:0000256" key="5">
    <source>
        <dbReference type="SAM" id="Phobius"/>
    </source>
</evidence>
<dbReference type="GO" id="GO:0016874">
    <property type="term" value="F:ligase activity"/>
    <property type="evidence" value="ECO:0007669"/>
    <property type="project" value="UniProtKB-KW"/>
</dbReference>
<dbReference type="EMBL" id="JAYFUL010000009">
    <property type="protein sequence ID" value="MEA5257739.1"/>
    <property type="molecule type" value="Genomic_DNA"/>
</dbReference>
<keyword evidence="4 5" id="KW-0472">Membrane</keyword>
<dbReference type="InterPro" id="IPR007016">
    <property type="entry name" value="O-antigen_ligase-rel_domated"/>
</dbReference>
<dbReference type="Proteomes" id="UP001304671">
    <property type="component" value="Unassembled WGS sequence"/>
</dbReference>
<feature type="transmembrane region" description="Helical" evidence="5">
    <location>
        <begin position="36"/>
        <end position="53"/>
    </location>
</feature>
<keyword evidence="8" id="KW-1185">Reference proteome</keyword>
<dbReference type="InterPro" id="IPR051533">
    <property type="entry name" value="WaaL-like"/>
</dbReference>
<evidence type="ECO:0000256" key="3">
    <source>
        <dbReference type="ARBA" id="ARBA00022989"/>
    </source>
</evidence>
<feature type="transmembrane region" description="Helical" evidence="5">
    <location>
        <begin position="68"/>
        <end position="86"/>
    </location>
</feature>
<dbReference type="Pfam" id="PF04932">
    <property type="entry name" value="Wzy_C"/>
    <property type="match status" value="1"/>
</dbReference>
<evidence type="ECO:0000256" key="2">
    <source>
        <dbReference type="ARBA" id="ARBA00022692"/>
    </source>
</evidence>
<protein>
    <submittedName>
        <fullName evidence="7">O-antigen ligase family protein</fullName>
    </submittedName>
</protein>
<feature type="transmembrane region" description="Helical" evidence="5">
    <location>
        <begin position="12"/>
        <end position="29"/>
    </location>
</feature>
<feature type="domain" description="O-antigen ligase-related" evidence="6">
    <location>
        <begin position="189"/>
        <end position="336"/>
    </location>
</feature>
<evidence type="ECO:0000313" key="7">
    <source>
        <dbReference type="EMBL" id="MEA5257739.1"/>
    </source>
</evidence>
<feature type="transmembrane region" description="Helical" evidence="5">
    <location>
        <begin position="98"/>
        <end position="115"/>
    </location>
</feature>
<sequence>MFQAYPTTSSRFFIFFLFLIQLVKSKFWVKVKYFPLKASTTSILIGFLIIALFDSRLNLNLVKILNRSLGYFFDNFFIMVLTFMLVRDINDFIKIYRIILFFFLAFGVYGFYNYVTGNNFYSAFVSHAFDSVDYAEVYMSGHDGRYRITSFTWHPIYYGFLLTIAILMNIFLLGNLSFKKTNKNLFIATLLILLINLFLVNSRTPFFAFLGGAAVYFIWGLELGKKIQIAFITIFVMNLAITFIPQVNEFVSNSFDTFSSKGSKLEGSSVELRNYQLASSVLIFNKSPITGNGFSYIEENLGFKGKVEERASDSSFAGFESYLYKLLIEQGIVGMVTQLIFSIALILYLIRNYLFAKSSFAKRLAILTLGMFLSFLLFIFGTGDLGTFKVFMAILGINIKGLEYFKYADRKKDDFQTEKFIPV</sequence>
<feature type="transmembrane region" description="Helical" evidence="5">
    <location>
        <begin position="331"/>
        <end position="350"/>
    </location>
</feature>
<evidence type="ECO:0000256" key="1">
    <source>
        <dbReference type="ARBA" id="ARBA00004141"/>
    </source>
</evidence>
<reference evidence="7 8" key="1">
    <citation type="submission" date="2023-12" db="EMBL/GenBank/DDBJ databases">
        <title>Novel species of the genus Arcicella isolated from rivers.</title>
        <authorList>
            <person name="Lu H."/>
        </authorList>
    </citation>
    <scope>NUCLEOTIDE SEQUENCE [LARGE SCALE GENOMIC DNA]</scope>
    <source>
        <strain evidence="7 8">LMG 21963</strain>
    </source>
</reference>
<feature type="transmembrane region" description="Helical" evidence="5">
    <location>
        <begin position="229"/>
        <end position="247"/>
    </location>
</feature>
<feature type="transmembrane region" description="Helical" evidence="5">
    <location>
        <begin position="185"/>
        <end position="200"/>
    </location>
</feature>
<dbReference type="PANTHER" id="PTHR37422">
    <property type="entry name" value="TEICHURONIC ACID BIOSYNTHESIS PROTEIN TUAE"/>
    <property type="match status" value="1"/>
</dbReference>
<comment type="subcellular location">
    <subcellularLocation>
        <location evidence="1">Membrane</location>
        <topology evidence="1">Multi-pass membrane protein</topology>
    </subcellularLocation>
</comment>
<evidence type="ECO:0000256" key="4">
    <source>
        <dbReference type="ARBA" id="ARBA00023136"/>
    </source>
</evidence>
<proteinExistence type="predicted"/>
<evidence type="ECO:0000259" key="6">
    <source>
        <dbReference type="Pfam" id="PF04932"/>
    </source>
</evidence>
<comment type="caution">
    <text evidence="7">The sequence shown here is derived from an EMBL/GenBank/DDBJ whole genome shotgun (WGS) entry which is preliminary data.</text>
</comment>
<name>A0ABU5QLX5_9BACT</name>
<evidence type="ECO:0000313" key="8">
    <source>
        <dbReference type="Proteomes" id="UP001304671"/>
    </source>
</evidence>
<accession>A0ABU5QLX5</accession>